<dbReference type="PANTHER" id="PTHR23089">
    <property type="entry name" value="HISTIDINE TRIAD HIT PROTEIN"/>
    <property type="match status" value="1"/>
</dbReference>
<dbReference type="GeneID" id="93001438"/>
<dbReference type="GO" id="GO:0003824">
    <property type="term" value="F:catalytic activity"/>
    <property type="evidence" value="ECO:0007669"/>
    <property type="project" value="InterPro"/>
</dbReference>
<evidence type="ECO:0000313" key="6">
    <source>
        <dbReference type="Proteomes" id="UP000001823"/>
    </source>
</evidence>
<name>A0A0H2YTC4_CLOP1</name>
<dbReference type="InterPro" id="IPR019808">
    <property type="entry name" value="Histidine_triad_CS"/>
</dbReference>
<dbReference type="RefSeq" id="WP_011591025.1">
    <property type="nucleotide sequence ID" value="NC_008261.1"/>
</dbReference>
<reference evidence="5 6" key="1">
    <citation type="journal article" date="2006" name="Genome Res.">
        <title>Skewed genomic variability in strains of the toxigenic bacterial pathogen, Clostridium perfringens.</title>
        <authorList>
            <person name="Myers G.S."/>
            <person name="Rasko D.A."/>
            <person name="Cheung J.K."/>
            <person name="Ravel J."/>
            <person name="Seshadri R."/>
            <person name="Deboy R.T."/>
            <person name="Ren Q."/>
            <person name="Varga J."/>
            <person name="Awad M.M."/>
            <person name="Brinkac L.M."/>
            <person name="Daugherty S.C."/>
            <person name="Haft D.H."/>
            <person name="Dodson R.J."/>
            <person name="Madupu R."/>
            <person name="Nelson W.C."/>
            <person name="Rosovitz M.J."/>
            <person name="Sullivan S.A."/>
            <person name="Khouri H."/>
            <person name="Dimitrov G.I."/>
            <person name="Watkins K.L."/>
            <person name="Mulligan S."/>
            <person name="Benton J."/>
            <person name="Radune D."/>
            <person name="Fisher D.J."/>
            <person name="Atkins H.S."/>
            <person name="Hiscox T."/>
            <person name="Jost B.H."/>
            <person name="Billington S.J."/>
            <person name="Songer J.G."/>
            <person name="McClane B.A."/>
            <person name="Titball R.W."/>
            <person name="Rood J.I."/>
            <person name="Melville S.B."/>
            <person name="Paulsen I.T."/>
        </authorList>
    </citation>
    <scope>NUCLEOTIDE SEQUENCE [LARGE SCALE GENOMIC DNA]</scope>
    <source>
        <strain evidence="6">ATCC 13124 / DSM 756 / JCM 1290 / NCIMB 6125 / NCTC 8237 / S 107 / Type A</strain>
    </source>
</reference>
<dbReference type="PROSITE" id="PS51084">
    <property type="entry name" value="HIT_2"/>
    <property type="match status" value="1"/>
</dbReference>
<protein>
    <submittedName>
        <fullName evidence="5">HIT family protein</fullName>
    </submittedName>
</protein>
<dbReference type="PROSITE" id="PS00892">
    <property type="entry name" value="HIT_1"/>
    <property type="match status" value="1"/>
</dbReference>
<evidence type="ECO:0000256" key="2">
    <source>
        <dbReference type="PIRSR" id="PIRSR601310-3"/>
    </source>
</evidence>
<dbReference type="Proteomes" id="UP000001823">
    <property type="component" value="Chromosome"/>
</dbReference>
<accession>A0A0H2YTC4</accession>
<dbReference type="STRING" id="195103.CPF_2281"/>
<dbReference type="InterPro" id="IPR011146">
    <property type="entry name" value="HIT-like"/>
</dbReference>
<dbReference type="AlphaFoldDB" id="A0A0H2YTC4"/>
<dbReference type="PRINTS" id="PR00332">
    <property type="entry name" value="HISTRIAD"/>
</dbReference>
<evidence type="ECO:0000256" key="3">
    <source>
        <dbReference type="PROSITE-ProRule" id="PRU00464"/>
    </source>
</evidence>
<dbReference type="SUPFAM" id="SSF54197">
    <property type="entry name" value="HIT-like"/>
    <property type="match status" value="1"/>
</dbReference>
<evidence type="ECO:0000313" key="5">
    <source>
        <dbReference type="EMBL" id="ABG84305.1"/>
    </source>
</evidence>
<dbReference type="InterPro" id="IPR036265">
    <property type="entry name" value="HIT-like_sf"/>
</dbReference>
<dbReference type="Gene3D" id="3.30.428.10">
    <property type="entry name" value="HIT-like"/>
    <property type="match status" value="1"/>
</dbReference>
<keyword evidence="6" id="KW-1185">Reference proteome</keyword>
<proteinExistence type="predicted"/>
<gene>
    <name evidence="5" type="ordered locus">CPF_2281</name>
</gene>
<dbReference type="CDD" id="cd01276">
    <property type="entry name" value="PKCI_related"/>
    <property type="match status" value="1"/>
</dbReference>
<dbReference type="KEGG" id="cpf:CPF_2281"/>
<organism evidence="5 6">
    <name type="scientific">Clostridium perfringens (strain ATCC 13124 / DSM 756 / JCM 1290 / NCIMB 6125 / NCTC 8237 / Type A)</name>
    <dbReference type="NCBI Taxonomy" id="195103"/>
    <lineage>
        <taxon>Bacteria</taxon>
        <taxon>Bacillati</taxon>
        <taxon>Bacillota</taxon>
        <taxon>Clostridia</taxon>
        <taxon>Eubacteriales</taxon>
        <taxon>Clostridiaceae</taxon>
        <taxon>Clostridium</taxon>
    </lineage>
</organism>
<dbReference type="Pfam" id="PF01230">
    <property type="entry name" value="HIT"/>
    <property type="match status" value="1"/>
</dbReference>
<feature type="short sequence motif" description="Histidine triad motif" evidence="2 3">
    <location>
        <begin position="98"/>
        <end position="102"/>
    </location>
</feature>
<dbReference type="eggNOG" id="COG0537">
    <property type="taxonomic scope" value="Bacteria"/>
</dbReference>
<dbReference type="PaxDb" id="195103-CPF_2281"/>
<dbReference type="HOGENOM" id="CLU_056776_8_1_9"/>
<dbReference type="EMBL" id="CP000246">
    <property type="protein sequence ID" value="ABG84305.1"/>
    <property type="molecule type" value="Genomic_DNA"/>
</dbReference>
<feature type="active site" description="Tele-AMP-histidine intermediate" evidence="1">
    <location>
        <position position="100"/>
    </location>
</feature>
<feature type="domain" description="HIT" evidence="4">
    <location>
        <begin position="5"/>
        <end position="114"/>
    </location>
</feature>
<evidence type="ECO:0000256" key="1">
    <source>
        <dbReference type="PIRSR" id="PIRSR601310-1"/>
    </source>
</evidence>
<dbReference type="InterPro" id="IPR001310">
    <property type="entry name" value="Histidine_triad_HIT"/>
</dbReference>
<evidence type="ECO:0000259" key="4">
    <source>
        <dbReference type="PROSITE" id="PS51084"/>
    </source>
</evidence>
<sequence>MSDCIFCKIVAGEIPSKKIYEDDKVLAFHDISPEAPVHFLVIPKEHIASLNEVNEENAEVFAHIFKTINKLVNEQGIAEDGYRVVTNCGEQGGQTVGHIHFHVLGGRNLNWPPG</sequence>